<feature type="domain" description="Lipocalin-like" evidence="1">
    <location>
        <begin position="33"/>
        <end position="113"/>
    </location>
</feature>
<dbReference type="RefSeq" id="WP_162033851.1">
    <property type="nucleotide sequence ID" value="NZ_CACVBR010000041.1"/>
</dbReference>
<accession>A0A6N4X8P4</accession>
<evidence type="ECO:0000313" key="3">
    <source>
        <dbReference type="Proteomes" id="UP000445144"/>
    </source>
</evidence>
<proteinExistence type="predicted"/>
<organism evidence="2 3">
    <name type="scientific">Chryseobacterium potabilaquae</name>
    <dbReference type="NCBI Taxonomy" id="2675057"/>
    <lineage>
        <taxon>Bacteria</taxon>
        <taxon>Pseudomonadati</taxon>
        <taxon>Bacteroidota</taxon>
        <taxon>Flavobacteriia</taxon>
        <taxon>Flavobacteriales</taxon>
        <taxon>Weeksellaceae</taxon>
        <taxon>Chryseobacterium group</taxon>
        <taxon>Chryseobacterium</taxon>
    </lineage>
</organism>
<protein>
    <recommendedName>
        <fullName evidence="1">Lipocalin-like domain-containing protein</fullName>
    </recommendedName>
</protein>
<dbReference type="Proteomes" id="UP000445144">
    <property type="component" value="Unassembled WGS sequence"/>
</dbReference>
<evidence type="ECO:0000313" key="2">
    <source>
        <dbReference type="EMBL" id="CAA7197152.1"/>
    </source>
</evidence>
<dbReference type="EMBL" id="CACVBR010000041">
    <property type="protein sequence ID" value="CAA7197152.1"/>
    <property type="molecule type" value="Genomic_DNA"/>
</dbReference>
<name>A0A6N4X8P4_9FLAO</name>
<reference evidence="2 3" key="1">
    <citation type="submission" date="2020-01" db="EMBL/GenBank/DDBJ databases">
        <authorList>
            <person name="Rodrigo-Torres L."/>
            <person name="Arahal R. D."/>
            <person name="Lucena T."/>
        </authorList>
    </citation>
    <scope>NUCLEOTIDE SEQUENCE [LARGE SCALE GENOMIC DNA]</scope>
    <source>
        <strain evidence="2 3">CECT 9293</strain>
    </source>
</reference>
<sequence>MKFLTNLIVAMILVSSCSNGDSREDTTFEIPNINGMWKPSRYEYKGKIYSLPDCEKNGQLLVNIDFSGVYEEFGKSSVDNNCNKFISFAGKWGYDAMNRMLTLSYKENGVTKTLTKEVEDFSDVELKIFDNSKDLDGIPGNDEASLIFTKQ</sequence>
<dbReference type="AlphaFoldDB" id="A0A6N4X8P4"/>
<gene>
    <name evidence="2" type="ORF">CHRY9293_03207</name>
</gene>
<dbReference type="InterPro" id="IPR024311">
    <property type="entry name" value="Lipocalin-like"/>
</dbReference>
<dbReference type="PROSITE" id="PS51257">
    <property type="entry name" value="PROKAR_LIPOPROTEIN"/>
    <property type="match status" value="1"/>
</dbReference>
<keyword evidence="3" id="KW-1185">Reference proteome</keyword>
<evidence type="ECO:0000259" key="1">
    <source>
        <dbReference type="Pfam" id="PF13648"/>
    </source>
</evidence>
<dbReference type="Pfam" id="PF13648">
    <property type="entry name" value="Lipocalin_4"/>
    <property type="match status" value="1"/>
</dbReference>